<sequence length="71" mass="8123">MKCLLERNFHILSTQICLLTIENAPPFMDGLGSKNIKIGIHKLRNQLELGNQLKLVKNTQIRKQPSSLRLI</sequence>
<gene>
    <name evidence="1" type="ORF">EUGRSUZ_G00744</name>
</gene>
<dbReference type="Gramene" id="KCW63134">
    <property type="protein sequence ID" value="KCW63134"/>
    <property type="gene ID" value="EUGRSUZ_G00744"/>
</dbReference>
<dbReference type="InParanoid" id="A0A059BAS0"/>
<protein>
    <submittedName>
        <fullName evidence="1">Uncharacterized protein</fullName>
    </submittedName>
</protein>
<evidence type="ECO:0000313" key="1">
    <source>
        <dbReference type="EMBL" id="KCW63134.1"/>
    </source>
</evidence>
<proteinExistence type="predicted"/>
<dbReference type="EMBL" id="KK198759">
    <property type="protein sequence ID" value="KCW63134.1"/>
    <property type="molecule type" value="Genomic_DNA"/>
</dbReference>
<reference evidence="1" key="1">
    <citation type="submission" date="2013-07" db="EMBL/GenBank/DDBJ databases">
        <title>The genome of Eucalyptus grandis.</title>
        <authorList>
            <person name="Schmutz J."/>
            <person name="Hayes R."/>
            <person name="Myburg A."/>
            <person name="Tuskan G."/>
            <person name="Grattapaglia D."/>
            <person name="Rokhsar D.S."/>
        </authorList>
    </citation>
    <scope>NUCLEOTIDE SEQUENCE</scope>
    <source>
        <tissue evidence="1">Leaf extractions</tissue>
    </source>
</reference>
<organism evidence="1">
    <name type="scientific">Eucalyptus grandis</name>
    <name type="common">Flooded gum</name>
    <dbReference type="NCBI Taxonomy" id="71139"/>
    <lineage>
        <taxon>Eukaryota</taxon>
        <taxon>Viridiplantae</taxon>
        <taxon>Streptophyta</taxon>
        <taxon>Embryophyta</taxon>
        <taxon>Tracheophyta</taxon>
        <taxon>Spermatophyta</taxon>
        <taxon>Magnoliopsida</taxon>
        <taxon>eudicotyledons</taxon>
        <taxon>Gunneridae</taxon>
        <taxon>Pentapetalae</taxon>
        <taxon>rosids</taxon>
        <taxon>malvids</taxon>
        <taxon>Myrtales</taxon>
        <taxon>Myrtaceae</taxon>
        <taxon>Myrtoideae</taxon>
        <taxon>Eucalypteae</taxon>
        <taxon>Eucalyptus</taxon>
    </lineage>
</organism>
<name>A0A059BAS0_EUCGR</name>
<dbReference type="AlphaFoldDB" id="A0A059BAS0"/>
<accession>A0A059BAS0</accession>